<dbReference type="PANTHER" id="PTHR30629:SF2">
    <property type="entry name" value="PROPHAGE INTEGRASE INTS-RELATED"/>
    <property type="match status" value="1"/>
</dbReference>
<dbReference type="RefSeq" id="WP_119060659.1">
    <property type="nucleotide sequence ID" value="NZ_QXDF01000001.1"/>
</dbReference>
<dbReference type="AlphaFoldDB" id="A0A397Q8E9"/>
<evidence type="ECO:0000259" key="7">
    <source>
        <dbReference type="PROSITE" id="PS51900"/>
    </source>
</evidence>
<keyword evidence="4" id="KW-0233">DNA recombination</keyword>
<dbReference type="InterPro" id="IPR025166">
    <property type="entry name" value="Integrase_DNA_bind_dom"/>
</dbReference>
<dbReference type="PANTHER" id="PTHR30629">
    <property type="entry name" value="PROPHAGE INTEGRASE"/>
    <property type="match status" value="1"/>
</dbReference>
<dbReference type="Proteomes" id="UP000266273">
    <property type="component" value="Unassembled WGS sequence"/>
</dbReference>
<protein>
    <submittedName>
        <fullName evidence="8">Site-specific recombinase XerD</fullName>
    </submittedName>
</protein>
<dbReference type="Gene3D" id="1.10.443.10">
    <property type="entry name" value="Intergrase catalytic core"/>
    <property type="match status" value="1"/>
</dbReference>
<dbReference type="GO" id="GO:0006310">
    <property type="term" value="P:DNA recombination"/>
    <property type="evidence" value="ECO:0007669"/>
    <property type="project" value="UniProtKB-KW"/>
</dbReference>
<keyword evidence="9" id="KW-1185">Reference proteome</keyword>
<dbReference type="InterPro" id="IPR038488">
    <property type="entry name" value="Integrase_DNA-bd_sf"/>
</dbReference>
<evidence type="ECO:0000256" key="1">
    <source>
        <dbReference type="ARBA" id="ARBA00008857"/>
    </source>
</evidence>
<evidence type="ECO:0000256" key="5">
    <source>
        <dbReference type="PROSITE-ProRule" id="PRU01248"/>
    </source>
</evidence>
<organism evidence="8 9">
    <name type="scientific">Dichotomicrobium thermohalophilum</name>
    <dbReference type="NCBI Taxonomy" id="933063"/>
    <lineage>
        <taxon>Bacteria</taxon>
        <taxon>Pseudomonadati</taxon>
        <taxon>Pseudomonadota</taxon>
        <taxon>Alphaproteobacteria</taxon>
        <taxon>Hyphomicrobiales</taxon>
        <taxon>Hyphomicrobiaceae</taxon>
        <taxon>Dichotomicrobium</taxon>
    </lineage>
</organism>
<dbReference type="InterPro" id="IPR044068">
    <property type="entry name" value="CB"/>
</dbReference>
<proteinExistence type="inferred from homology"/>
<dbReference type="InterPro" id="IPR013762">
    <property type="entry name" value="Integrase-like_cat_sf"/>
</dbReference>
<feature type="domain" description="Core-binding (CB)" evidence="7">
    <location>
        <begin position="93"/>
        <end position="182"/>
    </location>
</feature>
<dbReference type="EMBL" id="QXDF01000001">
    <property type="protein sequence ID" value="RIA55807.1"/>
    <property type="molecule type" value="Genomic_DNA"/>
</dbReference>
<dbReference type="Gene3D" id="3.30.160.390">
    <property type="entry name" value="Integrase, DNA-binding domain"/>
    <property type="match status" value="1"/>
</dbReference>
<name>A0A397Q8E9_9HYPH</name>
<dbReference type="InterPro" id="IPR002104">
    <property type="entry name" value="Integrase_catalytic"/>
</dbReference>
<evidence type="ECO:0000256" key="2">
    <source>
        <dbReference type="ARBA" id="ARBA00022908"/>
    </source>
</evidence>
<dbReference type="Pfam" id="PF00589">
    <property type="entry name" value="Phage_integrase"/>
    <property type="match status" value="1"/>
</dbReference>
<dbReference type="PROSITE" id="PS51900">
    <property type="entry name" value="CB"/>
    <property type="match status" value="1"/>
</dbReference>
<comment type="similarity">
    <text evidence="1">Belongs to the 'phage' integrase family.</text>
</comment>
<sequence length="384" mass="43942">MATATLTRKRIQIAKPGDVLKDEKVPGLQLRCFEKRKAWYFLYRTKDGKQRRPKIGGYPAFSLEDARRVARKMREQVALGNDPAEKRPTERPATVADLAQRYLNEWAYRRKKKGSADEDARLIDTYIKPALGKKPVADVTLEDVERVLERITNGDMPGQRKPAPIMANRVRALLHKMFNLAETRFRLRPQHTNPVRGTIRNRERPRRRHLTAAEFPRFREAVDELAAVYPARVAAILTILFTGARVNEIVRARHEQLDGDRIWLDDHKTAGTIGDKPVVIPKKARALMQRYRVTDSPYIFGGYDLRPAWEKLRAAIDARDLQLRDLRRSFASVALSNGVTLDQVGKLFGHTSTQTTQGYAWMMEGQSKDVAERTAEAMEMLMEG</sequence>
<evidence type="ECO:0000313" key="8">
    <source>
        <dbReference type="EMBL" id="RIA55807.1"/>
    </source>
</evidence>
<dbReference type="Pfam" id="PF22022">
    <property type="entry name" value="Phage_int_M"/>
    <property type="match status" value="1"/>
</dbReference>
<dbReference type="PROSITE" id="PS51898">
    <property type="entry name" value="TYR_RECOMBINASE"/>
    <property type="match status" value="1"/>
</dbReference>
<dbReference type="Gene3D" id="1.10.150.130">
    <property type="match status" value="1"/>
</dbReference>
<dbReference type="InterPro" id="IPR011010">
    <property type="entry name" value="DNA_brk_join_enz"/>
</dbReference>
<keyword evidence="2" id="KW-0229">DNA integration</keyword>
<dbReference type="GO" id="GO:0015074">
    <property type="term" value="P:DNA integration"/>
    <property type="evidence" value="ECO:0007669"/>
    <property type="project" value="UniProtKB-KW"/>
</dbReference>
<reference evidence="8 9" key="1">
    <citation type="submission" date="2018-08" db="EMBL/GenBank/DDBJ databases">
        <title>Genomic Encyclopedia of Archaeal and Bacterial Type Strains, Phase II (KMG-II): from individual species to whole genera.</title>
        <authorList>
            <person name="Goeker M."/>
        </authorList>
    </citation>
    <scope>NUCLEOTIDE SEQUENCE [LARGE SCALE GENOMIC DNA]</scope>
    <source>
        <strain evidence="8 9">DSM 5002</strain>
    </source>
</reference>
<dbReference type="InterPro" id="IPR053876">
    <property type="entry name" value="Phage_int_M"/>
</dbReference>
<gene>
    <name evidence="8" type="ORF">BXY53_0889</name>
</gene>
<dbReference type="InterPro" id="IPR050808">
    <property type="entry name" value="Phage_Integrase"/>
</dbReference>
<dbReference type="SUPFAM" id="SSF56349">
    <property type="entry name" value="DNA breaking-rejoining enzymes"/>
    <property type="match status" value="1"/>
</dbReference>
<keyword evidence="3 5" id="KW-0238">DNA-binding</keyword>
<dbReference type="InterPro" id="IPR010998">
    <property type="entry name" value="Integrase_recombinase_N"/>
</dbReference>
<dbReference type="Pfam" id="PF13356">
    <property type="entry name" value="Arm-DNA-bind_3"/>
    <property type="match status" value="1"/>
</dbReference>
<evidence type="ECO:0000256" key="3">
    <source>
        <dbReference type="ARBA" id="ARBA00023125"/>
    </source>
</evidence>
<feature type="domain" description="Tyr recombinase" evidence="6">
    <location>
        <begin position="205"/>
        <end position="372"/>
    </location>
</feature>
<accession>A0A397Q8E9</accession>
<evidence type="ECO:0000256" key="4">
    <source>
        <dbReference type="ARBA" id="ARBA00023172"/>
    </source>
</evidence>
<dbReference type="GO" id="GO:0003677">
    <property type="term" value="F:DNA binding"/>
    <property type="evidence" value="ECO:0007669"/>
    <property type="project" value="UniProtKB-UniRule"/>
</dbReference>
<evidence type="ECO:0000259" key="6">
    <source>
        <dbReference type="PROSITE" id="PS51898"/>
    </source>
</evidence>
<comment type="caution">
    <text evidence="8">The sequence shown here is derived from an EMBL/GenBank/DDBJ whole genome shotgun (WGS) entry which is preliminary data.</text>
</comment>
<evidence type="ECO:0000313" key="9">
    <source>
        <dbReference type="Proteomes" id="UP000266273"/>
    </source>
</evidence>
<dbReference type="OrthoDB" id="7615137at2"/>